<dbReference type="EMBL" id="KT962245">
    <property type="protein sequence ID" value="ALO80132.1"/>
    <property type="molecule type" value="Genomic_RNA"/>
</dbReference>
<dbReference type="Proteomes" id="UP000229115">
    <property type="component" value="Segment"/>
</dbReference>
<name>A0A0S2MW26_9CAUD</name>
<organism evidence="1 2">
    <name type="scientific">Cellulophaga phage phi4:1_13</name>
    <dbReference type="NCBI Taxonomy" id="1747284"/>
    <lineage>
        <taxon>Viruses</taxon>
        <taxon>Duplodnaviria</taxon>
        <taxon>Heunggongvirae</taxon>
        <taxon>Uroviricota</taxon>
        <taxon>Caudoviricetes</taxon>
        <taxon>Lightbulbvirus</taxon>
        <taxon>Lightbulbvirus Cba41</taxon>
    </lineage>
</organism>
<protein>
    <submittedName>
        <fullName evidence="1">Uncharacterized protein</fullName>
    </submittedName>
</protein>
<accession>A0A0S2MW26</accession>
<sequence>MQAIKTHLQAIKEDTLNTETLTNLIMARQNKTVINGIEIILPIQGNKMTFKERLRDAKKQAETIVKLLN</sequence>
<gene>
    <name evidence="1" type="ORF">Phi4113_123</name>
</gene>
<reference evidence="1 2" key="1">
    <citation type="submission" date="2015-10" db="EMBL/GenBank/DDBJ databases">
        <title>Large-scale maps of variable infection efficiencies in aquatic Bacteriodetes phage-host model systems.</title>
        <authorList>
            <person name="Holmfeldt K."/>
            <person name="Solonenko N."/>
            <person name="Howard-Varona C."/>
            <person name="Moreno M."/>
            <person name="Malmstrom R.R."/>
            <person name="Blow M.J."/>
            <person name="Sullivan M.B."/>
        </authorList>
    </citation>
    <scope>NUCLEOTIDE SEQUENCE [LARGE SCALE GENOMIC DNA]</scope>
</reference>
<evidence type="ECO:0000313" key="2">
    <source>
        <dbReference type="Proteomes" id="UP000229115"/>
    </source>
</evidence>
<evidence type="ECO:0000313" key="1">
    <source>
        <dbReference type="EMBL" id="ALO80132.1"/>
    </source>
</evidence>
<proteinExistence type="predicted"/>